<evidence type="ECO:0000256" key="3">
    <source>
        <dbReference type="ARBA" id="ARBA00022989"/>
    </source>
</evidence>
<dbReference type="InterPro" id="IPR003825">
    <property type="entry name" value="Colicin-V_CvpA"/>
</dbReference>
<evidence type="ECO:0000313" key="7">
    <source>
        <dbReference type="EMBL" id="GJE04927.1"/>
    </source>
</evidence>
<keyword evidence="8" id="KW-1185">Reference proteome</keyword>
<protein>
    <recommendedName>
        <fullName evidence="9">Colicin V synthesis protein</fullName>
    </recommendedName>
</protein>
<proteinExistence type="predicted"/>
<dbReference type="PANTHER" id="PTHR36926:SF1">
    <property type="entry name" value="COLICIN V PRODUCTION PROTEIN"/>
    <property type="match status" value="1"/>
</dbReference>
<dbReference type="InterPro" id="IPR052719">
    <property type="entry name" value="CvpA-like"/>
</dbReference>
<sequence>MPFSILDLAVLGIVVISALLAAVRGVTREVLAIVAWVAAAAVAWTLHPMLLPTVKQHVTSDTVALVASIAAIFLVTLIVVSIVTVKISDVVLDSRIGAVDRSLGFLFGAARGFLICVIGWVFLSWLVQGKMPEWAAQAKSRPMLEKSGDALVAQLPENPEGFLKQFKKPKGETAPSEPVEAPAETDTPPQRRSDAPAATPASRR</sequence>
<evidence type="ECO:0000256" key="4">
    <source>
        <dbReference type="ARBA" id="ARBA00023136"/>
    </source>
</evidence>
<dbReference type="PANTHER" id="PTHR36926">
    <property type="entry name" value="COLICIN V PRODUCTION PROTEIN"/>
    <property type="match status" value="1"/>
</dbReference>
<gene>
    <name evidence="7" type="ORF">AOPFMNJM_0219</name>
</gene>
<evidence type="ECO:0000256" key="6">
    <source>
        <dbReference type="SAM" id="Phobius"/>
    </source>
</evidence>
<dbReference type="RefSeq" id="WP_238273654.1">
    <property type="nucleotide sequence ID" value="NZ_BPQR01000003.1"/>
</dbReference>
<evidence type="ECO:0008006" key="9">
    <source>
        <dbReference type="Google" id="ProtNLM"/>
    </source>
</evidence>
<evidence type="ECO:0000256" key="2">
    <source>
        <dbReference type="ARBA" id="ARBA00022692"/>
    </source>
</evidence>
<evidence type="ECO:0000313" key="8">
    <source>
        <dbReference type="Proteomes" id="UP001055102"/>
    </source>
</evidence>
<reference evidence="7" key="1">
    <citation type="journal article" date="2021" name="Front. Microbiol.">
        <title>Comprehensive Comparative Genomics and Phenotyping of Methylobacterium Species.</title>
        <authorList>
            <person name="Alessa O."/>
            <person name="Ogura Y."/>
            <person name="Fujitani Y."/>
            <person name="Takami H."/>
            <person name="Hayashi T."/>
            <person name="Sahin N."/>
            <person name="Tani A."/>
        </authorList>
    </citation>
    <scope>NUCLEOTIDE SEQUENCE</scope>
    <source>
        <strain evidence="7">LMG 23639</strain>
    </source>
</reference>
<feature type="transmembrane region" description="Helical" evidence="6">
    <location>
        <begin position="31"/>
        <end position="51"/>
    </location>
</feature>
<feature type="transmembrane region" description="Helical" evidence="6">
    <location>
        <begin position="105"/>
        <end position="127"/>
    </location>
</feature>
<keyword evidence="2 6" id="KW-0812">Transmembrane</keyword>
<comment type="caution">
    <text evidence="7">The sequence shown here is derived from an EMBL/GenBank/DDBJ whole genome shotgun (WGS) entry which is preliminary data.</text>
</comment>
<keyword evidence="3 6" id="KW-1133">Transmembrane helix</keyword>
<dbReference type="EMBL" id="BPQR01000003">
    <property type="protein sequence ID" value="GJE04927.1"/>
    <property type="molecule type" value="Genomic_DNA"/>
</dbReference>
<organism evidence="7 8">
    <name type="scientific">Methylobacterium jeotgali</name>
    <dbReference type="NCBI Taxonomy" id="381630"/>
    <lineage>
        <taxon>Bacteria</taxon>
        <taxon>Pseudomonadati</taxon>
        <taxon>Pseudomonadota</taxon>
        <taxon>Alphaproteobacteria</taxon>
        <taxon>Hyphomicrobiales</taxon>
        <taxon>Methylobacteriaceae</taxon>
        <taxon>Methylobacterium</taxon>
    </lineage>
</organism>
<evidence type="ECO:0000256" key="1">
    <source>
        <dbReference type="ARBA" id="ARBA00004141"/>
    </source>
</evidence>
<accession>A0ABQ4SP47</accession>
<feature type="transmembrane region" description="Helical" evidence="6">
    <location>
        <begin position="63"/>
        <end position="85"/>
    </location>
</feature>
<name>A0ABQ4SP47_9HYPH</name>
<dbReference type="Proteomes" id="UP001055102">
    <property type="component" value="Unassembled WGS sequence"/>
</dbReference>
<feature type="region of interest" description="Disordered" evidence="5">
    <location>
        <begin position="162"/>
        <end position="204"/>
    </location>
</feature>
<comment type="subcellular location">
    <subcellularLocation>
        <location evidence="1">Membrane</location>
        <topology evidence="1">Multi-pass membrane protein</topology>
    </subcellularLocation>
</comment>
<keyword evidence="4 6" id="KW-0472">Membrane</keyword>
<evidence type="ECO:0000256" key="5">
    <source>
        <dbReference type="SAM" id="MobiDB-lite"/>
    </source>
</evidence>
<dbReference type="Pfam" id="PF02674">
    <property type="entry name" value="Colicin_V"/>
    <property type="match status" value="1"/>
</dbReference>
<reference evidence="7" key="2">
    <citation type="submission" date="2021-08" db="EMBL/GenBank/DDBJ databases">
        <authorList>
            <person name="Tani A."/>
            <person name="Ola A."/>
            <person name="Ogura Y."/>
            <person name="Katsura K."/>
            <person name="Hayashi T."/>
        </authorList>
    </citation>
    <scope>NUCLEOTIDE SEQUENCE</scope>
    <source>
        <strain evidence="7">LMG 23639</strain>
    </source>
</reference>